<evidence type="ECO:0000256" key="5">
    <source>
        <dbReference type="ARBA" id="ARBA00022741"/>
    </source>
</evidence>
<evidence type="ECO:0000313" key="12">
    <source>
        <dbReference type="EMBL" id="GLI55904.1"/>
    </source>
</evidence>
<keyword evidence="6 12" id="KW-0418">Kinase</keyword>
<evidence type="ECO:0000259" key="10">
    <source>
        <dbReference type="Pfam" id="PF02603"/>
    </source>
</evidence>
<evidence type="ECO:0000256" key="8">
    <source>
        <dbReference type="ARBA" id="ARBA00023268"/>
    </source>
</evidence>
<dbReference type="InterPro" id="IPR028979">
    <property type="entry name" value="Ser_kin/Pase_Hpr-like_N_sf"/>
</dbReference>
<dbReference type="EMBL" id="BSDY01000005">
    <property type="protein sequence ID" value="GLI55904.1"/>
    <property type="molecule type" value="Genomic_DNA"/>
</dbReference>
<organism evidence="12 13">
    <name type="scientific">Propionigenium maris DSM 9537</name>
    <dbReference type="NCBI Taxonomy" id="1123000"/>
    <lineage>
        <taxon>Bacteria</taxon>
        <taxon>Fusobacteriati</taxon>
        <taxon>Fusobacteriota</taxon>
        <taxon>Fusobacteriia</taxon>
        <taxon>Fusobacteriales</taxon>
        <taxon>Fusobacteriaceae</taxon>
        <taxon>Propionigenium</taxon>
    </lineage>
</organism>
<evidence type="ECO:0000256" key="9">
    <source>
        <dbReference type="ARBA" id="ARBA00047657"/>
    </source>
</evidence>
<evidence type="ECO:0000256" key="4">
    <source>
        <dbReference type="ARBA" id="ARBA00022679"/>
    </source>
</evidence>
<dbReference type="SUPFAM" id="SSF75138">
    <property type="entry name" value="HprK N-terminal domain-like"/>
    <property type="match status" value="2"/>
</dbReference>
<dbReference type="PANTHER" id="PTHR30305:SF1">
    <property type="entry name" value="HPR KINASE_PHOSPHORYLASE"/>
    <property type="match status" value="1"/>
</dbReference>
<dbReference type="InterPro" id="IPR027417">
    <property type="entry name" value="P-loop_NTPase"/>
</dbReference>
<dbReference type="NCBIfam" id="TIGR00679">
    <property type="entry name" value="hpr-ser"/>
    <property type="match status" value="1"/>
</dbReference>
<dbReference type="InterPro" id="IPR011104">
    <property type="entry name" value="Hpr_kin/Pase_C"/>
</dbReference>
<keyword evidence="4" id="KW-0808">Transferase</keyword>
<evidence type="ECO:0000256" key="7">
    <source>
        <dbReference type="ARBA" id="ARBA00022840"/>
    </source>
</evidence>
<dbReference type="SUPFAM" id="SSF53795">
    <property type="entry name" value="PEP carboxykinase-like"/>
    <property type="match status" value="2"/>
</dbReference>
<dbReference type="GO" id="GO:0005524">
    <property type="term" value="F:ATP binding"/>
    <property type="evidence" value="ECO:0007669"/>
    <property type="project" value="UniProtKB-KW"/>
</dbReference>
<dbReference type="RefSeq" id="WP_281834703.1">
    <property type="nucleotide sequence ID" value="NZ_BSDY01000005.1"/>
</dbReference>
<dbReference type="AlphaFoldDB" id="A0A9W6GL80"/>
<dbReference type="GO" id="GO:0006109">
    <property type="term" value="P:regulation of carbohydrate metabolic process"/>
    <property type="evidence" value="ECO:0007669"/>
    <property type="project" value="InterPro"/>
</dbReference>
<comment type="caution">
    <text evidence="12">The sequence shown here is derived from an EMBL/GenBank/DDBJ whole genome shotgun (WGS) entry which is preliminary data.</text>
</comment>
<evidence type="ECO:0000256" key="6">
    <source>
        <dbReference type="ARBA" id="ARBA00022777"/>
    </source>
</evidence>
<dbReference type="Proteomes" id="UP001144471">
    <property type="component" value="Unassembled WGS sequence"/>
</dbReference>
<sequence>MATKKEVTEKSFSIREMIKEFNLEVISPGENLDYKLSGPNIYRSGPELTGYFDEDSQVLEDHIHIFGKEEVAYLESLCRKKRRDILERYFSYGFPGIILTYGAELDDDSLEVIVGRGKAVLASMMSTSNLIRDMKYYLQRRLAPEMVIEDHILLEIFGMGIMITGYHEAKIGATIELIERGHKYITDEYLVLQRTGDNQLLGVNGFDKSDPDKHFFLVNKDGSKIDITDSFGVGATRKEKQVNLIINLEKWDEKKFYDRLGVDRVYENLLGVNIPTIDLPVRKGRNLAVIIETAAINERLKVSGTNSAEYFLNETKKLIMENKKRNQGENAMKNHVSLSVRELKERFDLEVICGEEKLENTYIYKTSIHRPALALSGYYDTLEEDGPDRIQVFSEGEFGYLESLSEDVKVDNLKKYLEYNFPAIVLAGVKNVPEYFIEAVEEAGLVLLMSNKRKTSQIIADFNSFLEAYFAPAITLHGVFVEMYGFGVLLTGKSGIGKSETALELIHRGHRLVADDMVKFIKHPSGDIVGRAARLPHFMEIRGLGIIDIKTLYGLGAVRLNKRLDAILELREQKSEDYLSSAKFSGGTMEILGDSIYKAELYISSGRNAAAMVEIATMNLMAKKLGHDPEKAYREGVTRFSQEEKRILGLDK</sequence>
<evidence type="ECO:0000256" key="2">
    <source>
        <dbReference type="ARBA" id="ARBA00006883"/>
    </source>
</evidence>
<keyword evidence="13" id="KW-1185">Reference proteome</keyword>
<keyword evidence="7" id="KW-0067">ATP-binding</keyword>
<name>A0A9W6GL80_9FUSO</name>
<dbReference type="GO" id="GO:0004674">
    <property type="term" value="F:protein serine/threonine kinase activity"/>
    <property type="evidence" value="ECO:0007669"/>
    <property type="project" value="UniProtKB-KW"/>
</dbReference>
<dbReference type="GO" id="GO:0000155">
    <property type="term" value="F:phosphorelay sensor kinase activity"/>
    <property type="evidence" value="ECO:0007669"/>
    <property type="project" value="InterPro"/>
</dbReference>
<protein>
    <submittedName>
        <fullName evidence="12">HPr kinase/phosphorylase</fullName>
    </submittedName>
</protein>
<dbReference type="CDD" id="cd01918">
    <property type="entry name" value="HprK_C"/>
    <property type="match status" value="2"/>
</dbReference>
<dbReference type="Pfam" id="PF02603">
    <property type="entry name" value="Hpr_kinase_N"/>
    <property type="match status" value="2"/>
</dbReference>
<evidence type="ECO:0000256" key="1">
    <source>
        <dbReference type="ARBA" id="ARBA00001120"/>
    </source>
</evidence>
<gene>
    <name evidence="12" type="primary">hprK</name>
    <name evidence="12" type="ORF">PM10SUCC1_14180</name>
</gene>
<dbReference type="InterPro" id="IPR003755">
    <property type="entry name" value="HPr(Ser)_kin/Pase"/>
</dbReference>
<dbReference type="Pfam" id="PF07475">
    <property type="entry name" value="Hpr_kinase_C"/>
    <property type="match status" value="2"/>
</dbReference>
<comment type="similarity">
    <text evidence="2">Belongs to the HPrK/P family.</text>
</comment>
<dbReference type="InterPro" id="IPR011126">
    <property type="entry name" value="Hpr_kin/Pase_Hpr_N"/>
</dbReference>
<reference evidence="12" key="1">
    <citation type="submission" date="2022-12" db="EMBL/GenBank/DDBJ databases">
        <title>Reference genome sequencing for broad-spectrum identification of bacterial and archaeal isolates by mass spectrometry.</title>
        <authorList>
            <person name="Sekiguchi Y."/>
            <person name="Tourlousse D.M."/>
        </authorList>
    </citation>
    <scope>NUCLEOTIDE SEQUENCE</scope>
    <source>
        <strain evidence="12">10succ1</strain>
    </source>
</reference>
<evidence type="ECO:0000313" key="13">
    <source>
        <dbReference type="Proteomes" id="UP001144471"/>
    </source>
</evidence>
<comment type="catalytic activity">
    <reaction evidence="1">
        <text>[HPr protein]-L-serine + ATP = [HPr protein]-O-phospho-L-serine + ADP + H(+)</text>
        <dbReference type="Rhea" id="RHEA:46600"/>
        <dbReference type="Rhea" id="RHEA-COMP:11602"/>
        <dbReference type="Rhea" id="RHEA-COMP:11603"/>
        <dbReference type="ChEBI" id="CHEBI:15378"/>
        <dbReference type="ChEBI" id="CHEBI:29999"/>
        <dbReference type="ChEBI" id="CHEBI:30616"/>
        <dbReference type="ChEBI" id="CHEBI:83421"/>
        <dbReference type="ChEBI" id="CHEBI:456216"/>
    </reaction>
</comment>
<dbReference type="Gene3D" id="3.40.50.300">
    <property type="entry name" value="P-loop containing nucleotide triphosphate hydrolases"/>
    <property type="match status" value="2"/>
</dbReference>
<evidence type="ECO:0000256" key="3">
    <source>
        <dbReference type="ARBA" id="ARBA00022527"/>
    </source>
</evidence>
<feature type="domain" description="HPr kinase/phosphorylase C-terminal" evidence="11">
    <location>
        <begin position="151"/>
        <end position="313"/>
    </location>
</feature>
<accession>A0A9W6GL80</accession>
<proteinExistence type="inferred from homology"/>
<comment type="catalytic activity">
    <reaction evidence="9">
        <text>[HPr protein]-O-phospho-L-serine + phosphate + H(+) = [HPr protein]-L-serine + diphosphate</text>
        <dbReference type="Rhea" id="RHEA:46604"/>
        <dbReference type="Rhea" id="RHEA-COMP:11602"/>
        <dbReference type="Rhea" id="RHEA-COMP:11603"/>
        <dbReference type="ChEBI" id="CHEBI:15378"/>
        <dbReference type="ChEBI" id="CHEBI:29999"/>
        <dbReference type="ChEBI" id="CHEBI:33019"/>
        <dbReference type="ChEBI" id="CHEBI:43474"/>
        <dbReference type="ChEBI" id="CHEBI:83421"/>
    </reaction>
</comment>
<feature type="domain" description="HPr(Ser) kinase/phosphorylase N-terminal" evidence="10">
    <location>
        <begin position="339"/>
        <end position="466"/>
    </location>
</feature>
<feature type="domain" description="HPr(Ser) kinase/phosphorylase N-terminal" evidence="10">
    <location>
        <begin position="13"/>
        <end position="138"/>
    </location>
</feature>
<keyword evidence="3" id="KW-0723">Serine/threonine-protein kinase</keyword>
<dbReference type="Gene3D" id="3.40.1390.20">
    <property type="entry name" value="HprK N-terminal domain-like"/>
    <property type="match status" value="2"/>
</dbReference>
<dbReference type="PANTHER" id="PTHR30305">
    <property type="entry name" value="PROTEIN YJDM-RELATED"/>
    <property type="match status" value="1"/>
</dbReference>
<feature type="domain" description="HPr kinase/phosphorylase C-terminal" evidence="11">
    <location>
        <begin position="470"/>
        <end position="633"/>
    </location>
</feature>
<evidence type="ECO:0000259" key="11">
    <source>
        <dbReference type="Pfam" id="PF07475"/>
    </source>
</evidence>
<keyword evidence="5" id="KW-0547">Nucleotide-binding</keyword>
<keyword evidence="8" id="KW-0511">Multifunctional enzyme</keyword>